<dbReference type="CDD" id="cd00325">
    <property type="entry name" value="chitinase_GH19"/>
    <property type="match status" value="1"/>
</dbReference>
<evidence type="ECO:0000256" key="4">
    <source>
        <dbReference type="SAM" id="MobiDB-lite"/>
    </source>
</evidence>
<organism evidence="7 8">
    <name type="scientific">Chitiniphilus shinanonensis</name>
    <dbReference type="NCBI Taxonomy" id="553088"/>
    <lineage>
        <taxon>Bacteria</taxon>
        <taxon>Pseudomonadati</taxon>
        <taxon>Pseudomonadota</taxon>
        <taxon>Betaproteobacteria</taxon>
        <taxon>Neisseriales</taxon>
        <taxon>Chitinibacteraceae</taxon>
        <taxon>Chitiniphilus</taxon>
    </lineage>
</organism>
<dbReference type="SMART" id="SM00495">
    <property type="entry name" value="ChtBD3"/>
    <property type="match status" value="2"/>
</dbReference>
<proteinExistence type="predicted"/>
<keyword evidence="1" id="KW-0378">Hydrolase</keyword>
<protein>
    <recommendedName>
        <fullName evidence="6">Chitin-binding type-3 domain-containing protein</fullName>
    </recommendedName>
</protein>
<name>A0ABQ6BTA0_9NEIS</name>
<feature type="chain" id="PRO_5045205524" description="Chitin-binding type-3 domain-containing protein" evidence="5">
    <location>
        <begin position="30"/>
        <end position="586"/>
    </location>
</feature>
<evidence type="ECO:0000256" key="3">
    <source>
        <dbReference type="ARBA" id="ARBA00023157"/>
    </source>
</evidence>
<dbReference type="Gene3D" id="1.10.530.10">
    <property type="match status" value="1"/>
</dbReference>
<dbReference type="Gene3D" id="2.10.10.20">
    <property type="entry name" value="Carbohydrate-binding module superfamily 5/12"/>
    <property type="match status" value="2"/>
</dbReference>
<dbReference type="CDD" id="cd12215">
    <property type="entry name" value="ChiC_BD"/>
    <property type="match status" value="1"/>
</dbReference>
<evidence type="ECO:0000256" key="5">
    <source>
        <dbReference type="SAM" id="SignalP"/>
    </source>
</evidence>
<keyword evidence="3" id="KW-1015">Disulfide bond</keyword>
<feature type="domain" description="Chitin-binding type-3" evidence="6">
    <location>
        <begin position="129"/>
        <end position="177"/>
    </location>
</feature>
<dbReference type="InterPro" id="IPR000726">
    <property type="entry name" value="Glyco_hydro_19_cat"/>
</dbReference>
<keyword evidence="2" id="KW-0611">Plant defense</keyword>
<dbReference type="SUPFAM" id="SSF51055">
    <property type="entry name" value="Carbohydrate binding domain"/>
    <property type="match status" value="2"/>
</dbReference>
<accession>A0ABQ6BTA0</accession>
<dbReference type="InterPro" id="IPR023346">
    <property type="entry name" value="Lysozyme-like_dom_sf"/>
</dbReference>
<dbReference type="Proteomes" id="UP001156836">
    <property type="component" value="Unassembled WGS sequence"/>
</dbReference>
<gene>
    <name evidence="7" type="ORF">GCM10007860_17240</name>
</gene>
<dbReference type="CDD" id="cd12214">
    <property type="entry name" value="ChiA1_BD"/>
    <property type="match status" value="1"/>
</dbReference>
<keyword evidence="5" id="KW-0732">Signal</keyword>
<evidence type="ECO:0000313" key="7">
    <source>
        <dbReference type="EMBL" id="GLS04577.1"/>
    </source>
</evidence>
<feature type="compositionally biased region" description="Pro residues" evidence="4">
    <location>
        <begin position="79"/>
        <end position="120"/>
    </location>
</feature>
<dbReference type="Pfam" id="PF02839">
    <property type="entry name" value="CBM_5_12"/>
    <property type="match status" value="2"/>
</dbReference>
<keyword evidence="8" id="KW-1185">Reference proteome</keyword>
<feature type="domain" description="Chitin-binding type-3" evidence="6">
    <location>
        <begin position="29"/>
        <end position="73"/>
    </location>
</feature>
<feature type="signal peptide" evidence="5">
    <location>
        <begin position="1"/>
        <end position="29"/>
    </location>
</feature>
<dbReference type="PRINTS" id="PR01217">
    <property type="entry name" value="PRICHEXTENSN"/>
</dbReference>
<reference evidence="8" key="1">
    <citation type="journal article" date="2019" name="Int. J. Syst. Evol. Microbiol.">
        <title>The Global Catalogue of Microorganisms (GCM) 10K type strain sequencing project: providing services to taxonomists for standard genome sequencing and annotation.</title>
        <authorList>
            <consortium name="The Broad Institute Genomics Platform"/>
            <consortium name="The Broad Institute Genome Sequencing Center for Infectious Disease"/>
            <person name="Wu L."/>
            <person name="Ma J."/>
        </authorList>
    </citation>
    <scope>NUCLEOTIDE SEQUENCE [LARGE SCALE GENOMIC DNA]</scope>
    <source>
        <strain evidence="8">NBRC 104970</strain>
    </source>
</reference>
<dbReference type="SUPFAM" id="SSF53955">
    <property type="entry name" value="Lysozyme-like"/>
    <property type="match status" value="1"/>
</dbReference>
<dbReference type="Pfam" id="PF00182">
    <property type="entry name" value="Glyco_hydro_19"/>
    <property type="match status" value="1"/>
</dbReference>
<sequence>MEDYNMALIPSSRRHALVVALAFVGAAHAAEWSSTAVYTAGQEVTYQGSSYKAKWWTQGNVPGAEQWGPWQLVGTATPTPTPSPTPTATPTPTAVPTPIVTPTPRPVTPTPTVAPTPVVTPTPSGTTCNAAWAEGNTYTAGATVTYNGRNYRALVTHVAYVGANWNPAASGTLWQDIGPCGGGTPTPTPVTPTPTPVGPTPTPVTPTPTPVGPTPTPTPVVTGVPSLAQAQAREAELTNNDFFRTVKASIRTAPNAVVDAVAPGKADNPKNVKRVEGILSAAQWEYLFPRRDASYTYTRFLQAVAKFPAICDDYSDGRNADAICRHSLATMFAHFAQETGDHNRNDTVPEWRQALKYLREMGCDETGPGCGYNTECADPVFNKVWTCGKNADGSWKKYFGRGAKQLSYNYNYGPFSQVMYSGDQFKLLNEPDLVASTWLNLASATFFFVYPQPPKPSMLHVLDGTWVPNQVDKTAGTGNNFATTIQIINAECGLGTEKQAAQNRIDYYKEFSRELGWDYSNEQLSCATMQRFGSGSSAAYNIYWEKNWNVGGDYQCQLVSYQTPYNALIEGQYAKCVEANWGVTLR</sequence>
<evidence type="ECO:0000313" key="8">
    <source>
        <dbReference type="Proteomes" id="UP001156836"/>
    </source>
</evidence>
<feature type="region of interest" description="Disordered" evidence="4">
    <location>
        <begin position="76"/>
        <end position="121"/>
    </location>
</feature>
<evidence type="ECO:0000259" key="6">
    <source>
        <dbReference type="SMART" id="SM00495"/>
    </source>
</evidence>
<dbReference type="Gene3D" id="3.30.20.10">
    <property type="entry name" value="Endochitinase, domain 2"/>
    <property type="match status" value="1"/>
</dbReference>
<evidence type="ECO:0000256" key="2">
    <source>
        <dbReference type="ARBA" id="ARBA00022821"/>
    </source>
</evidence>
<feature type="compositionally biased region" description="Pro residues" evidence="4">
    <location>
        <begin position="186"/>
        <end position="213"/>
    </location>
</feature>
<dbReference type="InterPro" id="IPR036573">
    <property type="entry name" value="CBM_sf_5/12"/>
</dbReference>
<dbReference type="PANTHER" id="PTHR22595:SF79">
    <property type="entry name" value="CHITINASE 12"/>
    <property type="match status" value="1"/>
</dbReference>
<dbReference type="EMBL" id="BSOZ01000021">
    <property type="protein sequence ID" value="GLS04577.1"/>
    <property type="molecule type" value="Genomic_DNA"/>
</dbReference>
<dbReference type="PANTHER" id="PTHR22595">
    <property type="entry name" value="CHITINASE-RELATED"/>
    <property type="match status" value="1"/>
</dbReference>
<feature type="region of interest" description="Disordered" evidence="4">
    <location>
        <begin position="184"/>
        <end position="213"/>
    </location>
</feature>
<evidence type="ECO:0000256" key="1">
    <source>
        <dbReference type="ARBA" id="ARBA00022801"/>
    </source>
</evidence>
<comment type="caution">
    <text evidence="7">The sequence shown here is derived from an EMBL/GenBank/DDBJ whole genome shotgun (WGS) entry which is preliminary data.</text>
</comment>
<dbReference type="InterPro" id="IPR003610">
    <property type="entry name" value="CBM5/12"/>
</dbReference>